<dbReference type="EMBL" id="JAIWYP010000005">
    <property type="protein sequence ID" value="KAH3819883.1"/>
    <property type="molecule type" value="Genomic_DNA"/>
</dbReference>
<reference evidence="2" key="1">
    <citation type="journal article" date="2019" name="bioRxiv">
        <title>The Genome of the Zebra Mussel, Dreissena polymorpha: A Resource for Invasive Species Research.</title>
        <authorList>
            <person name="McCartney M.A."/>
            <person name="Auch B."/>
            <person name="Kono T."/>
            <person name="Mallez S."/>
            <person name="Zhang Y."/>
            <person name="Obille A."/>
            <person name="Becker A."/>
            <person name="Abrahante J.E."/>
            <person name="Garbe J."/>
            <person name="Badalamenti J.P."/>
            <person name="Herman A."/>
            <person name="Mangelson H."/>
            <person name="Liachko I."/>
            <person name="Sullivan S."/>
            <person name="Sone E.D."/>
            <person name="Koren S."/>
            <person name="Silverstein K.A.T."/>
            <person name="Beckman K.B."/>
            <person name="Gohl D.M."/>
        </authorList>
    </citation>
    <scope>NUCLEOTIDE SEQUENCE</scope>
    <source>
        <strain evidence="2">Duluth1</strain>
        <tissue evidence="2">Whole animal</tissue>
    </source>
</reference>
<evidence type="ECO:0000259" key="1">
    <source>
        <dbReference type="Pfam" id="PF00651"/>
    </source>
</evidence>
<dbReference type="Pfam" id="PF00651">
    <property type="entry name" value="BTB"/>
    <property type="match status" value="1"/>
</dbReference>
<feature type="domain" description="BTB" evidence="1">
    <location>
        <begin position="32"/>
        <end position="101"/>
    </location>
</feature>
<dbReference type="Gene3D" id="3.30.710.10">
    <property type="entry name" value="Potassium Channel Kv1.1, Chain A"/>
    <property type="match status" value="1"/>
</dbReference>
<dbReference type="SUPFAM" id="SSF54695">
    <property type="entry name" value="POZ domain"/>
    <property type="match status" value="1"/>
</dbReference>
<gene>
    <name evidence="2" type="ORF">DPMN_121627</name>
</gene>
<reference evidence="2" key="2">
    <citation type="submission" date="2020-11" db="EMBL/GenBank/DDBJ databases">
        <authorList>
            <person name="McCartney M.A."/>
            <person name="Auch B."/>
            <person name="Kono T."/>
            <person name="Mallez S."/>
            <person name="Becker A."/>
            <person name="Gohl D.M."/>
            <person name="Silverstein K.A.T."/>
            <person name="Koren S."/>
            <person name="Bechman K.B."/>
            <person name="Herman A."/>
            <person name="Abrahante J.E."/>
            <person name="Garbe J."/>
        </authorList>
    </citation>
    <scope>NUCLEOTIDE SEQUENCE</scope>
    <source>
        <strain evidence="2">Duluth1</strain>
        <tissue evidence="2">Whole animal</tissue>
    </source>
</reference>
<dbReference type="InterPro" id="IPR011333">
    <property type="entry name" value="SKP1/BTB/POZ_sf"/>
</dbReference>
<keyword evidence="3" id="KW-1185">Reference proteome</keyword>
<protein>
    <recommendedName>
        <fullName evidence="1">BTB domain-containing protein</fullName>
    </recommendedName>
</protein>
<dbReference type="Proteomes" id="UP000828390">
    <property type="component" value="Unassembled WGS sequence"/>
</dbReference>
<dbReference type="InterPro" id="IPR000210">
    <property type="entry name" value="BTB/POZ_dom"/>
</dbReference>
<evidence type="ECO:0000313" key="3">
    <source>
        <dbReference type="Proteomes" id="UP000828390"/>
    </source>
</evidence>
<sequence length="150" mass="17396">MLKLAEIYRYIKIYNHQYQTTNLKKIFGAYRDLFHQPSNKHKTDITLGNHLRDESVRQLVDFCYSSNITVDTQSADKILMAANFLQIKEIEKLCITFLAAQQALRSEVVGLLYIVCFYAPRIERSGAYCFWPVCLSFIHSLCVSQNFNLG</sequence>
<name>A0A9D4GQF4_DREPO</name>
<evidence type="ECO:0000313" key="2">
    <source>
        <dbReference type="EMBL" id="KAH3819883.1"/>
    </source>
</evidence>
<organism evidence="2 3">
    <name type="scientific">Dreissena polymorpha</name>
    <name type="common">Zebra mussel</name>
    <name type="synonym">Mytilus polymorpha</name>
    <dbReference type="NCBI Taxonomy" id="45954"/>
    <lineage>
        <taxon>Eukaryota</taxon>
        <taxon>Metazoa</taxon>
        <taxon>Spiralia</taxon>
        <taxon>Lophotrochozoa</taxon>
        <taxon>Mollusca</taxon>
        <taxon>Bivalvia</taxon>
        <taxon>Autobranchia</taxon>
        <taxon>Heteroconchia</taxon>
        <taxon>Euheterodonta</taxon>
        <taxon>Imparidentia</taxon>
        <taxon>Neoheterodontei</taxon>
        <taxon>Myida</taxon>
        <taxon>Dreissenoidea</taxon>
        <taxon>Dreissenidae</taxon>
        <taxon>Dreissena</taxon>
    </lineage>
</organism>
<comment type="caution">
    <text evidence="2">The sequence shown here is derived from an EMBL/GenBank/DDBJ whole genome shotgun (WGS) entry which is preliminary data.</text>
</comment>
<proteinExistence type="predicted"/>
<dbReference type="AlphaFoldDB" id="A0A9D4GQF4"/>
<accession>A0A9D4GQF4</accession>